<dbReference type="AlphaFoldDB" id="A0A537IFG6"/>
<comment type="caution">
    <text evidence="3">The sequence shown here is derived from an EMBL/GenBank/DDBJ whole genome shotgun (WGS) entry which is preliminary data.</text>
</comment>
<dbReference type="InterPro" id="IPR029044">
    <property type="entry name" value="Nucleotide-diphossugar_trans"/>
</dbReference>
<organism evidence="3 4">
    <name type="scientific">Candidatus Segetimicrobium genomatis</name>
    <dbReference type="NCBI Taxonomy" id="2569760"/>
    <lineage>
        <taxon>Bacteria</taxon>
        <taxon>Bacillati</taxon>
        <taxon>Candidatus Sysuimicrobiota</taxon>
        <taxon>Candidatus Sysuimicrobiia</taxon>
        <taxon>Candidatus Sysuimicrobiales</taxon>
        <taxon>Candidatus Segetimicrobiaceae</taxon>
        <taxon>Candidatus Segetimicrobium</taxon>
    </lineage>
</organism>
<dbReference type="GO" id="GO:0016740">
    <property type="term" value="F:transferase activity"/>
    <property type="evidence" value="ECO:0007669"/>
    <property type="project" value="UniProtKB-KW"/>
</dbReference>
<protein>
    <submittedName>
        <fullName evidence="3">Glycosyltransferase family 2 protein</fullName>
    </submittedName>
</protein>
<name>A0A537IFG6_9BACT</name>
<evidence type="ECO:0000313" key="3">
    <source>
        <dbReference type="EMBL" id="TMI69990.1"/>
    </source>
</evidence>
<proteinExistence type="predicted"/>
<dbReference type="Gene3D" id="3.90.550.10">
    <property type="entry name" value="Spore Coat Polysaccharide Biosynthesis Protein SpsA, Chain A"/>
    <property type="match status" value="1"/>
</dbReference>
<dbReference type="SUPFAM" id="SSF53448">
    <property type="entry name" value="Nucleotide-diphospho-sugar transferases"/>
    <property type="match status" value="1"/>
</dbReference>
<dbReference type="EMBL" id="VBAP01000169">
    <property type="protein sequence ID" value="TMI69990.1"/>
    <property type="molecule type" value="Genomic_DNA"/>
</dbReference>
<evidence type="ECO:0000256" key="1">
    <source>
        <dbReference type="SAM" id="MobiDB-lite"/>
    </source>
</evidence>
<dbReference type="InterPro" id="IPR001173">
    <property type="entry name" value="Glyco_trans_2-like"/>
</dbReference>
<dbReference type="InterPro" id="IPR050256">
    <property type="entry name" value="Glycosyltransferase_2"/>
</dbReference>
<feature type="domain" description="Glycosyltransferase 2-like" evidence="2">
    <location>
        <begin position="42"/>
        <end position="198"/>
    </location>
</feature>
<evidence type="ECO:0000259" key="2">
    <source>
        <dbReference type="Pfam" id="PF00535"/>
    </source>
</evidence>
<gene>
    <name evidence="3" type="ORF">E6H05_14260</name>
</gene>
<evidence type="ECO:0000313" key="4">
    <source>
        <dbReference type="Proteomes" id="UP000318834"/>
    </source>
</evidence>
<sequence>MRIARSSCAERRSPDGVPASVLVHRGDGPPRPRAYTRAMRVTVAMGAFNEAPNVAIVVTDALSAIAETGGDGEVLVVDDGSTDGTSAIVDGLMARDTRVRAVHHATNRGFSGAMTTALREARGDWIFLGPADGQFDMHDLVRFLDESAHADIVVGVRARRPERMGRVVLSRAFHAITKFLFPLPLEEFSSIFLFRRSLIDSMTIRSRPRTATVLPEVLYRAKVRGARFTQLRIEARPRMAGEAKGGRISVAVFTLLELVRLAPLVRWDEMRSPRRARVPAGSPQK</sequence>
<keyword evidence="3" id="KW-0808">Transferase</keyword>
<dbReference type="CDD" id="cd04179">
    <property type="entry name" value="DPM_DPG-synthase_like"/>
    <property type="match status" value="1"/>
</dbReference>
<dbReference type="PANTHER" id="PTHR48090:SF7">
    <property type="entry name" value="RFBJ PROTEIN"/>
    <property type="match status" value="1"/>
</dbReference>
<accession>A0A537IFG6</accession>
<feature type="region of interest" description="Disordered" evidence="1">
    <location>
        <begin position="1"/>
        <end position="29"/>
    </location>
</feature>
<reference evidence="3 4" key="1">
    <citation type="journal article" date="2019" name="Nat. Microbiol.">
        <title>Mediterranean grassland soil C-N compound turnover is dependent on rainfall and depth, and is mediated by genomically divergent microorganisms.</title>
        <authorList>
            <person name="Diamond S."/>
            <person name="Andeer P.F."/>
            <person name="Li Z."/>
            <person name="Crits-Christoph A."/>
            <person name="Burstein D."/>
            <person name="Anantharaman K."/>
            <person name="Lane K.R."/>
            <person name="Thomas B.C."/>
            <person name="Pan C."/>
            <person name="Northen T.R."/>
            <person name="Banfield J.F."/>
        </authorList>
    </citation>
    <scope>NUCLEOTIDE SEQUENCE [LARGE SCALE GENOMIC DNA]</scope>
    <source>
        <strain evidence="3">NP_8</strain>
    </source>
</reference>
<dbReference type="Proteomes" id="UP000318834">
    <property type="component" value="Unassembled WGS sequence"/>
</dbReference>
<dbReference type="PANTHER" id="PTHR48090">
    <property type="entry name" value="UNDECAPRENYL-PHOSPHATE 4-DEOXY-4-FORMAMIDO-L-ARABINOSE TRANSFERASE-RELATED"/>
    <property type="match status" value="1"/>
</dbReference>
<dbReference type="Pfam" id="PF00535">
    <property type="entry name" value="Glycos_transf_2"/>
    <property type="match status" value="1"/>
</dbReference>